<evidence type="ECO:0000256" key="3">
    <source>
        <dbReference type="ARBA" id="ARBA00022960"/>
    </source>
</evidence>
<evidence type="ECO:0000313" key="9">
    <source>
        <dbReference type="EMBL" id="KGR86820.1"/>
    </source>
</evidence>
<dbReference type="Gene3D" id="3.30.30.80">
    <property type="entry name" value="probable RNA-binding protein from clostridium symbiosum atcc 14940"/>
    <property type="match status" value="1"/>
</dbReference>
<keyword evidence="4 6" id="KW-0143">Chaperone</keyword>
<dbReference type="GO" id="GO:0009252">
    <property type="term" value="P:peptidoglycan biosynthetic process"/>
    <property type="evidence" value="ECO:0007669"/>
    <property type="project" value="UniProtKB-UniRule"/>
</dbReference>
<sequence>MNQLTQSGATVNEAISLALQKLGKTRDQVEVEVLQEGKKGFLGFGARDAEVRITVKAEVQTAGKEETETISQPNILPEEKPNQVSSAVLTEDEEEHGSLSSVSAVIENGDELVQNVNDDRSTTEEQDPIEETKTYLKNIALELGVTDLKIYTESEGKYVSFKLKSEKAAFLIGKRGQTLNALQQLTQLILNKTAKSFMLVRLDVEDYRERRQASLEQLAERMADKAIRTRRKVTLEPMPSYERKIIHNVLANRLDIETYSEGVEPNRYLVIEPIK</sequence>
<dbReference type="InterPro" id="IPR038247">
    <property type="entry name" value="Jag_N_dom_sf"/>
</dbReference>
<dbReference type="InterPro" id="IPR015946">
    <property type="entry name" value="KH_dom-like_a/b"/>
</dbReference>
<dbReference type="GO" id="GO:0071555">
    <property type="term" value="P:cell wall organization"/>
    <property type="evidence" value="ECO:0007669"/>
    <property type="project" value="UniProtKB-KW"/>
</dbReference>
<dbReference type="HAMAP" id="MF_00867">
    <property type="entry name" value="KhpB"/>
    <property type="match status" value="1"/>
</dbReference>
<dbReference type="EMBL" id="JPVP01000050">
    <property type="protein sequence ID" value="KGR86820.1"/>
    <property type="molecule type" value="Genomic_DNA"/>
</dbReference>
<dbReference type="InterPro" id="IPR001374">
    <property type="entry name" value="R3H_dom"/>
</dbReference>
<reference evidence="9 10" key="1">
    <citation type="submission" date="2014-02" db="EMBL/GenBank/DDBJ databases">
        <title>Draft genome sequence of Lysinibacillus odysseyi NBRC 100172.</title>
        <authorList>
            <person name="Zhang F."/>
            <person name="Wang G."/>
            <person name="Zhang L."/>
        </authorList>
    </citation>
    <scope>NUCLEOTIDE SEQUENCE [LARGE SCALE GENOMIC DNA]</scope>
    <source>
        <strain evidence="9 10">NBRC 100172</strain>
    </source>
</reference>
<proteinExistence type="inferred from homology"/>
<dbReference type="Pfam" id="PF01424">
    <property type="entry name" value="R3H"/>
    <property type="match status" value="1"/>
</dbReference>
<feature type="region of interest" description="Disordered" evidence="7">
    <location>
        <begin position="64"/>
        <end position="93"/>
    </location>
</feature>
<dbReference type="GO" id="GO:0005737">
    <property type="term" value="C:cytoplasm"/>
    <property type="evidence" value="ECO:0007669"/>
    <property type="project" value="UniProtKB-SubCell"/>
</dbReference>
<comment type="subcellular location">
    <subcellularLocation>
        <location evidence="6">Cytoplasm</location>
    </subcellularLocation>
</comment>
<dbReference type="NCBIfam" id="NF041568">
    <property type="entry name" value="Jag_EloR"/>
    <property type="match status" value="1"/>
</dbReference>
<keyword evidence="10" id="KW-1185">Reference proteome</keyword>
<keyword evidence="2 6" id="KW-0694">RNA-binding</keyword>
<dbReference type="OrthoDB" id="9794483at2"/>
<evidence type="ECO:0000256" key="7">
    <source>
        <dbReference type="SAM" id="MobiDB-lite"/>
    </source>
</evidence>
<comment type="domain">
    <text evidence="6">Has an N-terminal Jag-N domain and 2 RNA-binding domains (KH and R3H).</text>
</comment>
<dbReference type="Pfam" id="PF13083">
    <property type="entry name" value="KH_KhpA-B"/>
    <property type="match status" value="1"/>
</dbReference>
<organism evidence="9 10">
    <name type="scientific">Lysinibacillus odysseyi 34hs-1 = NBRC 100172</name>
    <dbReference type="NCBI Taxonomy" id="1220589"/>
    <lineage>
        <taxon>Bacteria</taxon>
        <taxon>Bacillati</taxon>
        <taxon>Bacillota</taxon>
        <taxon>Bacilli</taxon>
        <taxon>Bacillales</taxon>
        <taxon>Bacillaceae</taxon>
        <taxon>Lysinibacillus</taxon>
    </lineage>
</organism>
<dbReference type="InterPro" id="IPR038008">
    <property type="entry name" value="Jag_KH"/>
</dbReference>
<dbReference type="Pfam" id="PF14804">
    <property type="entry name" value="Jag_N"/>
    <property type="match status" value="1"/>
</dbReference>
<evidence type="ECO:0000256" key="4">
    <source>
        <dbReference type="ARBA" id="ARBA00023186"/>
    </source>
</evidence>
<dbReference type="eggNOG" id="COG1847">
    <property type="taxonomic scope" value="Bacteria"/>
</dbReference>
<dbReference type="InterPro" id="IPR032782">
    <property type="entry name" value="KhpB_N"/>
</dbReference>
<comment type="subunit">
    <text evidence="6">Forms a complex with KhpA.</text>
</comment>
<dbReference type="GO" id="GO:0003723">
    <property type="term" value="F:RNA binding"/>
    <property type="evidence" value="ECO:0007669"/>
    <property type="project" value="UniProtKB-UniRule"/>
</dbReference>
<keyword evidence="5 6" id="KW-0961">Cell wall biogenesis/degradation</keyword>
<dbReference type="Gene3D" id="3.30.300.20">
    <property type="match status" value="1"/>
</dbReference>
<feature type="domain" description="R3H" evidence="8">
    <location>
        <begin position="209"/>
        <end position="275"/>
    </location>
</feature>
<dbReference type="Proteomes" id="UP000030437">
    <property type="component" value="Unassembled WGS sequence"/>
</dbReference>
<dbReference type="CDD" id="cd02414">
    <property type="entry name" value="KH-II_Jag"/>
    <property type="match status" value="1"/>
</dbReference>
<evidence type="ECO:0000256" key="1">
    <source>
        <dbReference type="ARBA" id="ARBA00022490"/>
    </source>
</evidence>
<keyword evidence="3 6" id="KW-0133">Cell shape</keyword>
<keyword evidence="1 6" id="KW-0963">Cytoplasm</keyword>
<dbReference type="InterPro" id="IPR036867">
    <property type="entry name" value="R3H_dom_sf"/>
</dbReference>
<dbReference type="PANTHER" id="PTHR35800:SF1">
    <property type="entry name" value="RNA-BINDING PROTEIN KHPB"/>
    <property type="match status" value="1"/>
</dbReference>
<dbReference type="AlphaFoldDB" id="A0A0A3ITR6"/>
<comment type="similarity">
    <text evidence="6">Belongs to the KhpB RNA-binding protein family.</text>
</comment>
<dbReference type="SMART" id="SM00393">
    <property type="entry name" value="R3H"/>
    <property type="match status" value="1"/>
</dbReference>
<dbReference type="CDD" id="cd02644">
    <property type="entry name" value="R3H_jag"/>
    <property type="match status" value="1"/>
</dbReference>
<evidence type="ECO:0000256" key="5">
    <source>
        <dbReference type="ARBA" id="ARBA00023316"/>
    </source>
</evidence>
<accession>A0A0A3ITR6</accession>
<comment type="function">
    <text evidence="6">A probable RNA chaperone. Forms a complex with KhpA which binds to cellular RNA and controls its expression. Plays a role in peptidoglycan (PG) homeostasis and cell length regulation.</text>
</comment>
<dbReference type="SUPFAM" id="SSF82708">
    <property type="entry name" value="R3H domain"/>
    <property type="match status" value="1"/>
</dbReference>
<dbReference type="InterPro" id="IPR039247">
    <property type="entry name" value="KhpB"/>
</dbReference>
<comment type="caution">
    <text evidence="6">Lacks conserved residue(s) required for the propagation of feature annotation.</text>
</comment>
<comment type="caution">
    <text evidence="9">The sequence shown here is derived from an EMBL/GenBank/DDBJ whole genome shotgun (WGS) entry which is preliminary data.</text>
</comment>
<protein>
    <recommendedName>
        <fullName evidence="6">RNA-binding protein KhpB</fullName>
    </recommendedName>
    <alternativeName>
        <fullName evidence="6">RNA-binding protein EloR</fullName>
    </alternativeName>
</protein>
<evidence type="ECO:0000259" key="8">
    <source>
        <dbReference type="PROSITE" id="PS51061"/>
    </source>
</evidence>
<gene>
    <name evidence="6" type="primary">khpB</name>
    <name evidence="6" type="synonym">eloR</name>
    <name evidence="9" type="ORF">CD32_05670</name>
</gene>
<dbReference type="GO" id="GO:0008360">
    <property type="term" value="P:regulation of cell shape"/>
    <property type="evidence" value="ECO:0007669"/>
    <property type="project" value="UniProtKB-KW"/>
</dbReference>
<name>A0A0A3ITR6_9BACI</name>
<evidence type="ECO:0000256" key="6">
    <source>
        <dbReference type="HAMAP-Rule" id="MF_00867"/>
    </source>
</evidence>
<dbReference type="SMART" id="SM01245">
    <property type="entry name" value="Jag_N"/>
    <property type="match status" value="1"/>
</dbReference>
<dbReference type="STRING" id="1220589.CD32_05670"/>
<dbReference type="InterPro" id="IPR034079">
    <property type="entry name" value="R3H_KhpB"/>
</dbReference>
<dbReference type="PANTHER" id="PTHR35800">
    <property type="entry name" value="PROTEIN JAG"/>
    <property type="match status" value="1"/>
</dbReference>
<dbReference type="RefSeq" id="WP_036152180.1">
    <property type="nucleotide sequence ID" value="NZ_AVCX01000011.1"/>
</dbReference>
<dbReference type="Gene3D" id="3.30.1370.50">
    <property type="entry name" value="R3H-like domain"/>
    <property type="match status" value="1"/>
</dbReference>
<evidence type="ECO:0000313" key="10">
    <source>
        <dbReference type="Proteomes" id="UP000030437"/>
    </source>
</evidence>
<dbReference type="PROSITE" id="PS51061">
    <property type="entry name" value="R3H"/>
    <property type="match status" value="1"/>
</dbReference>
<evidence type="ECO:0000256" key="2">
    <source>
        <dbReference type="ARBA" id="ARBA00022884"/>
    </source>
</evidence>